<dbReference type="Proteomes" id="UP000727407">
    <property type="component" value="Unassembled WGS sequence"/>
</dbReference>
<protein>
    <submittedName>
        <fullName evidence="1">Uncharacterized protein</fullName>
    </submittedName>
</protein>
<dbReference type="AlphaFoldDB" id="A0A8J4U5D1"/>
<keyword evidence="2" id="KW-1185">Reference proteome</keyword>
<accession>A0A8J4U5D1</accession>
<comment type="caution">
    <text evidence="1">The sequence shown here is derived from an EMBL/GenBank/DDBJ whole genome shotgun (WGS) entry which is preliminary data.</text>
</comment>
<organism evidence="1 2">
    <name type="scientific">Clarias magur</name>
    <name type="common">Asian catfish</name>
    <name type="synonym">Macropteronotus magur</name>
    <dbReference type="NCBI Taxonomy" id="1594786"/>
    <lineage>
        <taxon>Eukaryota</taxon>
        <taxon>Metazoa</taxon>
        <taxon>Chordata</taxon>
        <taxon>Craniata</taxon>
        <taxon>Vertebrata</taxon>
        <taxon>Euteleostomi</taxon>
        <taxon>Actinopterygii</taxon>
        <taxon>Neopterygii</taxon>
        <taxon>Teleostei</taxon>
        <taxon>Ostariophysi</taxon>
        <taxon>Siluriformes</taxon>
        <taxon>Clariidae</taxon>
        <taxon>Clarias</taxon>
    </lineage>
</organism>
<feature type="non-terminal residue" evidence="1">
    <location>
        <position position="80"/>
    </location>
</feature>
<reference evidence="1" key="1">
    <citation type="submission" date="2020-07" db="EMBL/GenBank/DDBJ databases">
        <title>Clarias magur genome sequencing, assembly and annotation.</title>
        <authorList>
            <person name="Kushwaha B."/>
            <person name="Kumar R."/>
            <person name="Das P."/>
            <person name="Joshi C.G."/>
            <person name="Kumar D."/>
            <person name="Nagpure N.S."/>
            <person name="Pandey M."/>
            <person name="Agarwal S."/>
            <person name="Srivastava S."/>
            <person name="Singh M."/>
            <person name="Sahoo L."/>
            <person name="Jayasankar P."/>
            <person name="Meher P.K."/>
            <person name="Koringa P.G."/>
            <person name="Iquebal M.A."/>
            <person name="Das S.P."/>
            <person name="Bit A."/>
            <person name="Patnaik S."/>
            <person name="Patel N."/>
            <person name="Shah T.M."/>
            <person name="Hinsu A."/>
            <person name="Jena J.K."/>
        </authorList>
    </citation>
    <scope>NUCLEOTIDE SEQUENCE</scope>
    <source>
        <strain evidence="1">CIFAMagur01</strain>
        <tissue evidence="1">Testis</tissue>
    </source>
</reference>
<name>A0A8J4U5D1_CLAMG</name>
<proteinExistence type="predicted"/>
<dbReference type="EMBL" id="QNUK01000174">
    <property type="protein sequence ID" value="KAF5899226.1"/>
    <property type="molecule type" value="Genomic_DNA"/>
</dbReference>
<feature type="non-terminal residue" evidence="1">
    <location>
        <position position="1"/>
    </location>
</feature>
<evidence type="ECO:0000313" key="2">
    <source>
        <dbReference type="Proteomes" id="UP000727407"/>
    </source>
</evidence>
<evidence type="ECO:0000313" key="1">
    <source>
        <dbReference type="EMBL" id="KAF5899226.1"/>
    </source>
</evidence>
<sequence>VMKLVWRLQSVRCLMPSQWQNKTEEHLGSVATTNVTLPNLPAVSDVFSRELGLAAPPADVFIPSEKQDRLLLITTGRWTT</sequence>
<gene>
    <name evidence="1" type="ORF">DAT39_011075</name>
</gene>